<gene>
    <name evidence="2" type="ORF">JNB62_00180</name>
</gene>
<feature type="transmembrane region" description="Helical" evidence="1">
    <location>
        <begin position="107"/>
        <end position="132"/>
    </location>
</feature>
<comment type="caution">
    <text evidence="2">The sequence shown here is derived from an EMBL/GenBank/DDBJ whole genome shotgun (WGS) entry which is preliminary data.</text>
</comment>
<keyword evidence="1" id="KW-0812">Transmembrane</keyword>
<accession>A0ABS7HI21</accession>
<evidence type="ECO:0000313" key="2">
    <source>
        <dbReference type="EMBL" id="MBW9092095.1"/>
    </source>
</evidence>
<proteinExistence type="predicted"/>
<evidence type="ECO:0000313" key="3">
    <source>
        <dbReference type="Proteomes" id="UP001196843"/>
    </source>
</evidence>
<feature type="transmembrane region" description="Helical" evidence="1">
    <location>
        <begin position="75"/>
        <end position="95"/>
    </location>
</feature>
<evidence type="ECO:0000256" key="1">
    <source>
        <dbReference type="SAM" id="Phobius"/>
    </source>
</evidence>
<feature type="transmembrane region" description="Helical" evidence="1">
    <location>
        <begin position="153"/>
        <end position="173"/>
    </location>
</feature>
<feature type="transmembrane region" description="Helical" evidence="1">
    <location>
        <begin position="179"/>
        <end position="200"/>
    </location>
</feature>
<keyword evidence="3" id="KW-1185">Reference proteome</keyword>
<sequence length="220" mass="24071">MAGIFAPDSTLMRFLTRIADLMILNVLFLVSSIPLVTLPASLTALSFVSLRIASDTDRTITGDFVRSFRQNFRQATVLGLLVAAAGAGLTAWYVVVTQLVTDGIARFVLLAAWFVLVFVALMWALYVFPYLAKFEGTTREVLRNARLMSFRHPLAPLTVIVLSVLAAVVTIFSPQATGYGLLWLLIGFAAIAYLGALLFARVFERYAPTPTVSSALEEED</sequence>
<reference evidence="2 3" key="1">
    <citation type="journal article" date="2021" name="MBio">
        <title>Poor Competitiveness of Bradyrhizobium in Pigeon Pea Root Colonization in Indian Soils.</title>
        <authorList>
            <person name="Chalasani D."/>
            <person name="Basu A."/>
            <person name="Pullabhotla S.V.S.R.N."/>
            <person name="Jorrin B."/>
            <person name="Neal A.L."/>
            <person name="Poole P.S."/>
            <person name="Podile A.R."/>
            <person name="Tkacz A."/>
        </authorList>
    </citation>
    <scope>NUCLEOTIDE SEQUENCE [LARGE SCALE GENOMIC DNA]</scope>
    <source>
        <strain evidence="2 3">HU14</strain>
    </source>
</reference>
<dbReference type="Pfam" id="PF04854">
    <property type="entry name" value="DUF624"/>
    <property type="match status" value="1"/>
</dbReference>
<organism evidence="2 3">
    <name type="scientific">Microbacterium jejuense</name>
    <dbReference type="NCBI Taxonomy" id="1263637"/>
    <lineage>
        <taxon>Bacteria</taxon>
        <taxon>Bacillati</taxon>
        <taxon>Actinomycetota</taxon>
        <taxon>Actinomycetes</taxon>
        <taxon>Micrococcales</taxon>
        <taxon>Microbacteriaceae</taxon>
        <taxon>Microbacterium</taxon>
    </lineage>
</organism>
<keyword evidence="1" id="KW-1133">Transmembrane helix</keyword>
<dbReference type="InterPro" id="IPR006938">
    <property type="entry name" value="DUF624"/>
</dbReference>
<dbReference type="Proteomes" id="UP001196843">
    <property type="component" value="Unassembled WGS sequence"/>
</dbReference>
<dbReference type="EMBL" id="JAEUAW010000001">
    <property type="protein sequence ID" value="MBW9092095.1"/>
    <property type="molecule type" value="Genomic_DNA"/>
</dbReference>
<protein>
    <submittedName>
        <fullName evidence="2">DUF624 domain-containing protein</fullName>
    </submittedName>
</protein>
<keyword evidence="1" id="KW-0472">Membrane</keyword>
<name>A0ABS7HI21_9MICO</name>
<feature type="transmembrane region" description="Helical" evidence="1">
    <location>
        <begin position="22"/>
        <end position="48"/>
    </location>
</feature>
<dbReference type="RefSeq" id="WP_220298866.1">
    <property type="nucleotide sequence ID" value="NZ_JAEUAW010000001.1"/>
</dbReference>